<dbReference type="SUPFAM" id="SSF52096">
    <property type="entry name" value="ClpP/crotonase"/>
    <property type="match status" value="1"/>
</dbReference>
<dbReference type="InterPro" id="IPR045004">
    <property type="entry name" value="ECH_dom"/>
</dbReference>
<feature type="non-terminal residue" evidence="2">
    <location>
        <position position="110"/>
    </location>
</feature>
<dbReference type="GO" id="GO:0016787">
    <property type="term" value="F:hydrolase activity"/>
    <property type="evidence" value="ECO:0007669"/>
    <property type="project" value="UniProtKB-KW"/>
</dbReference>
<comment type="caution">
    <text evidence="2">The sequence shown here is derived from an EMBL/GenBank/DDBJ whole genome shotgun (WGS) entry which is preliminary data.</text>
</comment>
<dbReference type="Gene3D" id="3.90.226.10">
    <property type="entry name" value="2-enoyl-CoA Hydratase, Chain A, domain 1"/>
    <property type="match status" value="1"/>
</dbReference>
<name>A0A7J6S8M2_PEROL</name>
<organism evidence="2 3">
    <name type="scientific">Perkinsus olseni</name>
    <name type="common">Perkinsus atlanticus</name>
    <dbReference type="NCBI Taxonomy" id="32597"/>
    <lineage>
        <taxon>Eukaryota</taxon>
        <taxon>Sar</taxon>
        <taxon>Alveolata</taxon>
        <taxon>Perkinsozoa</taxon>
        <taxon>Perkinsea</taxon>
        <taxon>Perkinsida</taxon>
        <taxon>Perkinsidae</taxon>
        <taxon>Perkinsus</taxon>
    </lineage>
</organism>
<dbReference type="EMBL" id="JABANM010017083">
    <property type="protein sequence ID" value="KAF4728390.1"/>
    <property type="molecule type" value="Genomic_DNA"/>
</dbReference>
<feature type="domain" description="Enoyl-CoA hydratase/isomerase" evidence="1">
    <location>
        <begin position="45"/>
        <end position="106"/>
    </location>
</feature>
<accession>A0A7J6S8M2</accession>
<dbReference type="Pfam" id="PF16113">
    <property type="entry name" value="ECH_2"/>
    <property type="match status" value="1"/>
</dbReference>
<protein>
    <submittedName>
        <fullName evidence="2">3-hydroxyisobutyryl-CoA hydrolase</fullName>
    </submittedName>
</protein>
<dbReference type="InterPro" id="IPR029045">
    <property type="entry name" value="ClpP/crotonase-like_dom_sf"/>
</dbReference>
<reference evidence="2 3" key="1">
    <citation type="submission" date="2020-04" db="EMBL/GenBank/DDBJ databases">
        <title>Perkinsus olseni comparative genomics.</title>
        <authorList>
            <person name="Bogema D.R."/>
        </authorList>
    </citation>
    <scope>NUCLEOTIDE SEQUENCE [LARGE SCALE GENOMIC DNA]</scope>
    <source>
        <strain evidence="2">ATCC PRA-205</strain>
    </source>
</reference>
<dbReference type="Proteomes" id="UP000574390">
    <property type="component" value="Unassembled WGS sequence"/>
</dbReference>
<keyword evidence="2" id="KW-0378">Hydrolase</keyword>
<evidence type="ECO:0000313" key="2">
    <source>
        <dbReference type="EMBL" id="KAF4728390.1"/>
    </source>
</evidence>
<evidence type="ECO:0000259" key="1">
    <source>
        <dbReference type="Pfam" id="PF16113"/>
    </source>
</evidence>
<dbReference type="AlphaFoldDB" id="A0A7J6S8M2"/>
<sequence length="110" mass="11486">MNRLGSIARHVSTAASSVGAHGATASAIHTGELKLSASESRKVVNIHLNRPSKLNALTLDQVSCINSWVGEWMLSDSPPTVVVTGEGQRAFCAGGDVARMADEGNSGWNL</sequence>
<proteinExistence type="predicted"/>
<evidence type="ECO:0000313" key="3">
    <source>
        <dbReference type="Proteomes" id="UP000574390"/>
    </source>
</evidence>
<gene>
    <name evidence="2" type="primary">CHY1_2</name>
    <name evidence="2" type="ORF">FOZ62_008053</name>
</gene>